<reference evidence="2" key="1">
    <citation type="journal article" date="2023" name="G3 (Bethesda)">
        <title>Genome assembly and association tests identify interacting loci associated with vigor, precocity, and sex in interspecific pistachio rootstocks.</title>
        <authorList>
            <person name="Palmer W."/>
            <person name="Jacygrad E."/>
            <person name="Sagayaradj S."/>
            <person name="Cavanaugh K."/>
            <person name="Han R."/>
            <person name="Bertier L."/>
            <person name="Beede B."/>
            <person name="Kafkas S."/>
            <person name="Golino D."/>
            <person name="Preece J."/>
            <person name="Michelmore R."/>
        </authorList>
    </citation>
    <scope>NUCLEOTIDE SEQUENCE [LARGE SCALE GENOMIC DNA]</scope>
</reference>
<evidence type="ECO:0000313" key="2">
    <source>
        <dbReference type="Proteomes" id="UP001163603"/>
    </source>
</evidence>
<dbReference type="EMBL" id="CM047737">
    <property type="protein sequence ID" value="KAJ0048312.1"/>
    <property type="molecule type" value="Genomic_DNA"/>
</dbReference>
<dbReference type="Proteomes" id="UP001163603">
    <property type="component" value="Chromosome 2"/>
</dbReference>
<name>A0ACC0ZDX9_9ROSI</name>
<organism evidence="1 2">
    <name type="scientific">Pistacia integerrima</name>
    <dbReference type="NCBI Taxonomy" id="434235"/>
    <lineage>
        <taxon>Eukaryota</taxon>
        <taxon>Viridiplantae</taxon>
        <taxon>Streptophyta</taxon>
        <taxon>Embryophyta</taxon>
        <taxon>Tracheophyta</taxon>
        <taxon>Spermatophyta</taxon>
        <taxon>Magnoliopsida</taxon>
        <taxon>eudicotyledons</taxon>
        <taxon>Gunneridae</taxon>
        <taxon>Pentapetalae</taxon>
        <taxon>rosids</taxon>
        <taxon>malvids</taxon>
        <taxon>Sapindales</taxon>
        <taxon>Anacardiaceae</taxon>
        <taxon>Pistacia</taxon>
    </lineage>
</organism>
<sequence>MGDVYRNLEAKTSRLERVIWSAKLILLSVGIVSTVILFKVAIIPYTFNFIFSMFSFLPKLWTFFRSLLSPPYIYILLNFIIISIAASSTFARQNNPHPVKKVTKKTQNFQKSVNNIQQPHGDDLWSQMVQHHVDDEVKEEISTLSTLKLTDLSQETASNAALPEDFTEKSEEFTQETLEDTWRLITEGQGKPQNRHLKKSDTWDTPPRAAVNAANGDGDDSDEDNPEDHVAWAKRELRKSETFSDKASLRREKSMSQDELNRRADAFIKKFNNDMRLQRMESHQRQMAMITGGA</sequence>
<proteinExistence type="predicted"/>
<accession>A0ACC0ZDX9</accession>
<comment type="caution">
    <text evidence="1">The sequence shown here is derived from an EMBL/GenBank/DDBJ whole genome shotgun (WGS) entry which is preliminary data.</text>
</comment>
<keyword evidence="2" id="KW-1185">Reference proteome</keyword>
<evidence type="ECO:0000313" key="1">
    <source>
        <dbReference type="EMBL" id="KAJ0048312.1"/>
    </source>
</evidence>
<gene>
    <name evidence="1" type="ORF">Pint_16661</name>
</gene>
<protein>
    <submittedName>
        <fullName evidence="1">Uncharacterized protein</fullName>
    </submittedName>
</protein>